<dbReference type="InterPro" id="IPR029751">
    <property type="entry name" value="Ribosomal_L25_dom"/>
</dbReference>
<proteinExistence type="inferred from homology"/>
<feature type="region of interest" description="Disordered" evidence="6">
    <location>
        <begin position="203"/>
        <end position="231"/>
    </location>
</feature>
<dbReference type="InterPro" id="IPR020056">
    <property type="entry name" value="Rbsml_bL25/Gln-tRNA_synth_N"/>
</dbReference>
<keyword evidence="2 5" id="KW-0694">RNA-binding</keyword>
<dbReference type="GO" id="GO:0003735">
    <property type="term" value="F:structural constituent of ribosome"/>
    <property type="evidence" value="ECO:0007669"/>
    <property type="project" value="InterPro"/>
</dbReference>
<comment type="subunit">
    <text evidence="5">Part of the 50S ribosomal subunit; part of the 5S rRNA/L5/L18/L25 subcomplex. Contacts the 5S rRNA. Binds to the 5S rRNA independently of L5 and L18.</text>
</comment>
<organism evidence="9 10">
    <name type="scientific">candidate division WWE3 bacterium RIFCSPLOWO2_01_FULL_41_18</name>
    <dbReference type="NCBI Taxonomy" id="1802625"/>
    <lineage>
        <taxon>Bacteria</taxon>
        <taxon>Katanobacteria</taxon>
    </lineage>
</organism>
<comment type="caution">
    <text evidence="9">The sequence shown here is derived from an EMBL/GenBank/DDBJ whole genome shotgun (WGS) entry which is preliminary data.</text>
</comment>
<evidence type="ECO:0000259" key="8">
    <source>
        <dbReference type="Pfam" id="PF14693"/>
    </source>
</evidence>
<dbReference type="Gene3D" id="2.40.240.10">
    <property type="entry name" value="Ribosomal Protein L25, Chain P"/>
    <property type="match status" value="1"/>
</dbReference>
<dbReference type="GO" id="GO:0006412">
    <property type="term" value="P:translation"/>
    <property type="evidence" value="ECO:0007669"/>
    <property type="project" value="UniProtKB-UniRule"/>
</dbReference>
<dbReference type="InterPro" id="IPR011035">
    <property type="entry name" value="Ribosomal_bL25/Gln-tRNA_synth"/>
</dbReference>
<keyword evidence="4 5" id="KW-0687">Ribonucleoprotein</keyword>
<dbReference type="InterPro" id="IPR037121">
    <property type="entry name" value="Ribosomal_bL25_C"/>
</dbReference>
<keyword evidence="1 5" id="KW-0699">rRNA-binding</keyword>
<evidence type="ECO:0000256" key="3">
    <source>
        <dbReference type="ARBA" id="ARBA00022980"/>
    </source>
</evidence>
<gene>
    <name evidence="5" type="primary">rplY</name>
    <name evidence="5" type="synonym">ctc</name>
    <name evidence="9" type="ORF">A3A78_02615</name>
</gene>
<evidence type="ECO:0000313" key="9">
    <source>
        <dbReference type="EMBL" id="OGC55907.1"/>
    </source>
</evidence>
<dbReference type="GO" id="GO:0008097">
    <property type="term" value="F:5S rRNA binding"/>
    <property type="evidence" value="ECO:0007669"/>
    <property type="project" value="InterPro"/>
</dbReference>
<dbReference type="InterPro" id="IPR020930">
    <property type="entry name" value="Ribosomal_uL5_bac-type"/>
</dbReference>
<evidence type="ECO:0000256" key="6">
    <source>
        <dbReference type="SAM" id="MobiDB-lite"/>
    </source>
</evidence>
<dbReference type="AlphaFoldDB" id="A0A1F4VFD4"/>
<evidence type="ECO:0000313" key="10">
    <source>
        <dbReference type="Proteomes" id="UP000176504"/>
    </source>
</evidence>
<dbReference type="GO" id="GO:0022625">
    <property type="term" value="C:cytosolic large ribosomal subunit"/>
    <property type="evidence" value="ECO:0007669"/>
    <property type="project" value="TreeGrafter"/>
</dbReference>
<evidence type="ECO:0000256" key="1">
    <source>
        <dbReference type="ARBA" id="ARBA00022730"/>
    </source>
</evidence>
<comment type="similarity">
    <text evidence="5">Belongs to the bacterial ribosomal protein bL25 family. CTC subfamily.</text>
</comment>
<dbReference type="InterPro" id="IPR020057">
    <property type="entry name" value="Ribosomal_bL25_b-dom"/>
</dbReference>
<dbReference type="HAMAP" id="MF_01334">
    <property type="entry name" value="Ribosomal_bL25_CTC"/>
    <property type="match status" value="1"/>
</dbReference>
<reference evidence="9 10" key="1">
    <citation type="journal article" date="2016" name="Nat. Commun.">
        <title>Thousands of microbial genomes shed light on interconnected biogeochemical processes in an aquifer system.</title>
        <authorList>
            <person name="Anantharaman K."/>
            <person name="Brown C.T."/>
            <person name="Hug L.A."/>
            <person name="Sharon I."/>
            <person name="Castelle C.J."/>
            <person name="Probst A.J."/>
            <person name="Thomas B.C."/>
            <person name="Singh A."/>
            <person name="Wilkins M.J."/>
            <person name="Karaoz U."/>
            <person name="Brodie E.L."/>
            <person name="Williams K.H."/>
            <person name="Hubbard S.S."/>
            <person name="Banfield J.F."/>
        </authorList>
    </citation>
    <scope>NUCLEOTIDE SEQUENCE [LARGE SCALE GENOMIC DNA]</scope>
</reference>
<dbReference type="Gene3D" id="2.170.120.20">
    <property type="entry name" value="Ribosomal protein L25, beta domain"/>
    <property type="match status" value="1"/>
</dbReference>
<dbReference type="Pfam" id="PF14693">
    <property type="entry name" value="Ribosomal_TL5_C"/>
    <property type="match status" value="1"/>
</dbReference>
<keyword evidence="3 5" id="KW-0689">Ribosomal protein</keyword>
<name>A0A1F4VFD4_UNCKA</name>
<dbReference type="Pfam" id="PF01386">
    <property type="entry name" value="Ribosomal_L25p"/>
    <property type="match status" value="1"/>
</dbReference>
<evidence type="ECO:0000256" key="4">
    <source>
        <dbReference type="ARBA" id="ARBA00023274"/>
    </source>
</evidence>
<feature type="domain" description="Large ribosomal subunit protein bL25 beta" evidence="8">
    <location>
        <begin position="97"/>
        <end position="181"/>
    </location>
</feature>
<dbReference type="CDD" id="cd00495">
    <property type="entry name" value="Ribosomal_L25_TL5_CTC"/>
    <property type="match status" value="1"/>
</dbReference>
<protein>
    <recommendedName>
        <fullName evidence="5">Large ribosomal subunit protein bL25</fullName>
    </recommendedName>
    <alternativeName>
        <fullName evidence="5">General stress protein CTC</fullName>
    </alternativeName>
</protein>
<evidence type="ECO:0000256" key="2">
    <source>
        <dbReference type="ARBA" id="ARBA00022884"/>
    </source>
</evidence>
<dbReference type="Proteomes" id="UP000176504">
    <property type="component" value="Unassembled WGS sequence"/>
</dbReference>
<dbReference type="SUPFAM" id="SSF50715">
    <property type="entry name" value="Ribosomal protein L25-like"/>
    <property type="match status" value="1"/>
</dbReference>
<comment type="function">
    <text evidence="5">This is one of the proteins that binds to the 5S RNA in the ribosome where it forms part of the central protuberance.</text>
</comment>
<dbReference type="PANTHER" id="PTHR33284">
    <property type="entry name" value="RIBOSOMAL PROTEIN L25/GLN-TRNA SYNTHETASE, ANTI-CODON-BINDING DOMAIN-CONTAINING PROTEIN"/>
    <property type="match status" value="1"/>
</dbReference>
<dbReference type="NCBIfam" id="TIGR00731">
    <property type="entry name" value="bL25_bact_ctc"/>
    <property type="match status" value="1"/>
</dbReference>
<accession>A0A1F4VFD4</accession>
<dbReference type="InterPro" id="IPR001021">
    <property type="entry name" value="Ribosomal_bL25_long"/>
</dbReference>
<evidence type="ECO:0000256" key="5">
    <source>
        <dbReference type="HAMAP-Rule" id="MF_01334"/>
    </source>
</evidence>
<sequence>MELTAKKRTELGKKSKKIRKEGKLPAVVFAKDTPSIPLTVDYLKFERIYTASGESTLIDLSIDNEKPFKVLVSEVSYHPVTDKINHVNFHKVNLKEKISATVPIEIVGESPIVKAGEGILLTLIHEITVESLPTDLPHDIKVDVSGLLEIGQGIHIKDLPVDLSKVEILDQDPLDLVVKIDYAEMKEEVVEAPVTEEELVAKVEATEQLTEEEKATREKEKKEVKEKEEKE</sequence>
<feature type="domain" description="Large ribosomal subunit protein bL25 L25" evidence="7">
    <location>
        <begin position="3"/>
        <end position="89"/>
    </location>
</feature>
<dbReference type="PANTHER" id="PTHR33284:SF1">
    <property type="entry name" value="RIBOSOMAL PROTEIN L25_GLN-TRNA SYNTHETASE, ANTI-CODON-BINDING DOMAIN-CONTAINING PROTEIN"/>
    <property type="match status" value="1"/>
</dbReference>
<dbReference type="EMBL" id="MEVI01000001">
    <property type="protein sequence ID" value="OGC55907.1"/>
    <property type="molecule type" value="Genomic_DNA"/>
</dbReference>
<evidence type="ECO:0000259" key="7">
    <source>
        <dbReference type="Pfam" id="PF01386"/>
    </source>
</evidence>